<evidence type="ECO:0000313" key="2">
    <source>
        <dbReference type="Proteomes" id="UP000521943"/>
    </source>
</evidence>
<reference evidence="1 2" key="1">
    <citation type="submission" date="2020-07" db="EMBL/GenBank/DDBJ databases">
        <title>Comparative genomics of pyrophilous fungi reveals a link between fire events and developmental genes.</title>
        <authorList>
            <consortium name="DOE Joint Genome Institute"/>
            <person name="Steindorff A.S."/>
            <person name="Carver A."/>
            <person name="Calhoun S."/>
            <person name="Stillman K."/>
            <person name="Liu H."/>
            <person name="Lipzen A."/>
            <person name="Pangilinan J."/>
            <person name="Labutti K."/>
            <person name="Bruns T.D."/>
            <person name="Grigoriev I.V."/>
        </authorList>
    </citation>
    <scope>NUCLEOTIDE SEQUENCE [LARGE SCALE GENOMIC DNA]</scope>
    <source>
        <strain evidence="1 2">CBS 144469</strain>
    </source>
</reference>
<evidence type="ECO:0000313" key="1">
    <source>
        <dbReference type="EMBL" id="KAF6755861.1"/>
    </source>
</evidence>
<gene>
    <name evidence="1" type="ORF">DFP72DRAFT_895435</name>
</gene>
<sequence length="405" mass="45489">MPFNDLPREICHDIFMLCIQDLYFNSCSAIEKREGFPLFSHPTFYTSVCKHWAQIALSSPPTLIGQGIVTGGIPDGKPTSVTFLPPLPVVRRSVELSKPSSLAFSVRPWHEIMWKYPNDLYTQAVKPMLEEIFVPHHTRWRRVALQWCPQDDFPFLLDKVPSFPALEHLALGDSPFSTGPPLEDYAAGAIHILSTAPQLNYDFLPGDTCPRIVAVIPWERLTRLSLQLGKLDVSAALNLLGEQCPNLKDLEVTVDHVISLDPELAFMFPDYPSCTATPEEVIRDALVESFQKLIQRSACQLRKLYYSASIHTPHDLESTLMMLRSVSSSLEELEIEAQGVDTLADALSVPADADLRDILCPRLRHGSVPLEPAFASRRVEITRARHLRHFKRRIGRGHRVGLGST</sequence>
<dbReference type="Gene3D" id="3.80.10.10">
    <property type="entry name" value="Ribonuclease Inhibitor"/>
    <property type="match status" value="1"/>
</dbReference>
<comment type="caution">
    <text evidence="1">The sequence shown here is derived from an EMBL/GenBank/DDBJ whole genome shotgun (WGS) entry which is preliminary data.</text>
</comment>
<name>A0A8H6HZK0_9AGAR</name>
<accession>A0A8H6HZK0</accession>
<dbReference type="OrthoDB" id="3066974at2759"/>
<proteinExistence type="predicted"/>
<organism evidence="1 2">
    <name type="scientific">Ephemerocybe angulata</name>
    <dbReference type="NCBI Taxonomy" id="980116"/>
    <lineage>
        <taxon>Eukaryota</taxon>
        <taxon>Fungi</taxon>
        <taxon>Dikarya</taxon>
        <taxon>Basidiomycota</taxon>
        <taxon>Agaricomycotina</taxon>
        <taxon>Agaricomycetes</taxon>
        <taxon>Agaricomycetidae</taxon>
        <taxon>Agaricales</taxon>
        <taxon>Agaricineae</taxon>
        <taxon>Psathyrellaceae</taxon>
        <taxon>Ephemerocybe</taxon>
    </lineage>
</organism>
<dbReference type="AlphaFoldDB" id="A0A8H6HZK0"/>
<dbReference type="Proteomes" id="UP000521943">
    <property type="component" value="Unassembled WGS sequence"/>
</dbReference>
<protein>
    <submittedName>
        <fullName evidence="1">Uncharacterized protein</fullName>
    </submittedName>
</protein>
<dbReference type="InterPro" id="IPR032675">
    <property type="entry name" value="LRR_dom_sf"/>
</dbReference>
<keyword evidence="2" id="KW-1185">Reference proteome</keyword>
<dbReference type="EMBL" id="JACGCI010000028">
    <property type="protein sequence ID" value="KAF6755861.1"/>
    <property type="molecule type" value="Genomic_DNA"/>
</dbReference>